<dbReference type="Pfam" id="PF01297">
    <property type="entry name" value="ZnuA"/>
    <property type="match status" value="1"/>
</dbReference>
<comment type="caution">
    <text evidence="1">The sequence shown here is derived from an EMBL/GenBank/DDBJ whole genome shotgun (WGS) entry which is preliminary data.</text>
</comment>
<organism evidence="1 2">
    <name type="scientific">Bacteriovorax antarcticus</name>
    <dbReference type="NCBI Taxonomy" id="3088717"/>
    <lineage>
        <taxon>Bacteria</taxon>
        <taxon>Pseudomonadati</taxon>
        <taxon>Bdellovibrionota</taxon>
        <taxon>Bacteriovoracia</taxon>
        <taxon>Bacteriovoracales</taxon>
        <taxon>Bacteriovoracaceae</taxon>
        <taxon>Bacteriovorax</taxon>
    </lineage>
</organism>
<reference evidence="1 2" key="1">
    <citation type="submission" date="2023-11" db="EMBL/GenBank/DDBJ databases">
        <title>A Novel Polar Bacteriovorax (B. antarcticus) Isolated from the Biocrust in Antarctica.</title>
        <authorList>
            <person name="Mun W."/>
            <person name="Choi S.Y."/>
            <person name="Mitchell R.J."/>
        </authorList>
    </citation>
    <scope>NUCLEOTIDE SEQUENCE [LARGE SCALE GENOMIC DNA]</scope>
    <source>
        <strain evidence="1 2">PP10</strain>
    </source>
</reference>
<gene>
    <name evidence="1" type="ORF">SHI21_09570</name>
</gene>
<dbReference type="Proteomes" id="UP001302274">
    <property type="component" value="Unassembled WGS sequence"/>
</dbReference>
<dbReference type="InterPro" id="IPR006127">
    <property type="entry name" value="ZnuA-like"/>
</dbReference>
<dbReference type="SUPFAM" id="SSF53807">
    <property type="entry name" value="Helical backbone' metal receptor"/>
    <property type="match status" value="1"/>
</dbReference>
<evidence type="ECO:0000313" key="2">
    <source>
        <dbReference type="Proteomes" id="UP001302274"/>
    </source>
</evidence>
<evidence type="ECO:0000313" key="1">
    <source>
        <dbReference type="EMBL" id="MEA9356452.1"/>
    </source>
</evidence>
<keyword evidence="2" id="KW-1185">Reference proteome</keyword>
<name>A0ABU5VTS8_9BACT</name>
<dbReference type="RefSeq" id="WP_323576150.1">
    <property type="nucleotide sequence ID" value="NZ_JAYGJQ010000001.1"/>
</dbReference>
<proteinExistence type="predicted"/>
<sequence>MRHILKLAIFTSLINYLPAVKADTIVSCSHPQLCALAHTIFTENRMLNFKFQNLVAIAGDPHEYEPSSAEVKSLIKADILIAGPVELNPWIKKVNYQRSKIIALKTLNLPMDKNEYALYPRATHEALSHFWLYPKVYCALKTRLEEQLIASNLLIVLPSKKSCSTEAVKIENDLQTTLTALKLPVVLTHDALLPLLETLSKNSANVVAIKGSGHHSEATPTSVKKLYDALKKPQVIWVEEKSINVPQNIMSKKRKNDLTINIDTAAPIETQSYFPILNELNDKLKVIK</sequence>
<accession>A0ABU5VTS8</accession>
<dbReference type="EMBL" id="JAYGJQ010000001">
    <property type="protein sequence ID" value="MEA9356452.1"/>
    <property type="molecule type" value="Genomic_DNA"/>
</dbReference>
<protein>
    <submittedName>
        <fullName evidence="1">Zinc ABC transporter substrate-binding protein</fullName>
    </submittedName>
</protein>
<dbReference type="Gene3D" id="3.40.50.1980">
    <property type="entry name" value="Nitrogenase molybdenum iron protein domain"/>
    <property type="match status" value="1"/>
</dbReference>